<evidence type="ECO:0000256" key="1">
    <source>
        <dbReference type="SAM" id="Coils"/>
    </source>
</evidence>
<organism evidence="2">
    <name type="scientific">anaerobic digester metagenome</name>
    <dbReference type="NCBI Taxonomy" id="1263854"/>
    <lineage>
        <taxon>unclassified sequences</taxon>
        <taxon>metagenomes</taxon>
        <taxon>ecological metagenomes</taxon>
    </lineage>
</organism>
<proteinExistence type="predicted"/>
<feature type="coiled-coil region" evidence="1">
    <location>
        <begin position="17"/>
        <end position="44"/>
    </location>
</feature>
<sequence>MEYESFYFLYERMSQHCEKLAELIRLYESQLANLERNKKDLVQQSFLHGLRFYEEIQWISDNSRIRLQGRSRQVQMLKIELQLDNQDAARQRMREYIEECILKVREMTRQEKREDAAGKTAARLMSSRELLNVFLGNPHIPVSVFKIDLNMQNSRLKRWEDAVRENSGGEKFVVFFSVLSALMTYTRARAMEAAGGDAGTDTRVLVMDNPFGPISSEHLLNPLFEIARKHRTQLICLSDLKQNSIMNCFNLIYMLKVRSSVIGSNEYLKFEEIIRDFNAVQDDEKLEKAVFRASDVKQISLFEEVM</sequence>
<dbReference type="EMBL" id="CAADRN010000041">
    <property type="protein sequence ID" value="VFU11741.1"/>
    <property type="molecule type" value="Genomic_DNA"/>
</dbReference>
<protein>
    <submittedName>
        <fullName evidence="2">DNA double-strand break repair Rad50 ATPase</fullName>
    </submittedName>
</protein>
<reference evidence="2" key="1">
    <citation type="submission" date="2019-03" db="EMBL/GenBank/DDBJ databases">
        <authorList>
            <person name="Hao L."/>
        </authorList>
    </citation>
    <scope>NUCLEOTIDE SEQUENCE</scope>
</reference>
<keyword evidence="1" id="KW-0175">Coiled coil</keyword>
<dbReference type="AlphaFoldDB" id="A0A485LUJ9"/>
<name>A0A485LUJ9_9ZZZZ</name>
<gene>
    <name evidence="2" type="ORF">SCFA_1350003</name>
</gene>
<accession>A0A485LUJ9</accession>
<evidence type="ECO:0000313" key="2">
    <source>
        <dbReference type="EMBL" id="VFU11741.1"/>
    </source>
</evidence>